<dbReference type="PANTHER" id="PTHR36710:SF18">
    <property type="entry name" value="PECTINESTERASE INHIBITOR 5-RELATED"/>
    <property type="match status" value="1"/>
</dbReference>
<evidence type="ECO:0000256" key="1">
    <source>
        <dbReference type="ARBA" id="ARBA00022729"/>
    </source>
</evidence>
<dbReference type="Gene3D" id="1.20.140.40">
    <property type="entry name" value="Invertase/pectin methylesterase inhibitor family protein"/>
    <property type="match status" value="1"/>
</dbReference>
<dbReference type="AlphaFoldDB" id="A0A445DIS3"/>
<dbReference type="NCBIfam" id="TIGR01614">
    <property type="entry name" value="PME_inhib"/>
    <property type="match status" value="1"/>
</dbReference>
<dbReference type="GO" id="GO:0004857">
    <property type="term" value="F:enzyme inhibitor activity"/>
    <property type="evidence" value="ECO:0007669"/>
    <property type="project" value="InterPro"/>
</dbReference>
<dbReference type="SUPFAM" id="SSF101148">
    <property type="entry name" value="Plant invertase/pectin methylesterase inhibitor"/>
    <property type="match status" value="1"/>
</dbReference>
<evidence type="ECO:0000256" key="2">
    <source>
        <dbReference type="ARBA" id="ARBA00023157"/>
    </source>
</evidence>
<dbReference type="Proteomes" id="UP000289738">
    <property type="component" value="Chromosome A04"/>
</dbReference>
<evidence type="ECO:0000256" key="3">
    <source>
        <dbReference type="ARBA" id="ARBA00038471"/>
    </source>
</evidence>
<dbReference type="SMR" id="A0A445DIS3"/>
<dbReference type="CDD" id="cd15800">
    <property type="entry name" value="PMEI-like_2"/>
    <property type="match status" value="1"/>
</dbReference>
<feature type="signal peptide" evidence="4">
    <location>
        <begin position="1"/>
        <end position="24"/>
    </location>
</feature>
<name>A0A445DIS3_ARAHY</name>
<keyword evidence="2" id="KW-1015">Disulfide bond</keyword>
<organism evidence="6 7">
    <name type="scientific">Arachis hypogaea</name>
    <name type="common">Peanut</name>
    <dbReference type="NCBI Taxonomy" id="3818"/>
    <lineage>
        <taxon>Eukaryota</taxon>
        <taxon>Viridiplantae</taxon>
        <taxon>Streptophyta</taxon>
        <taxon>Embryophyta</taxon>
        <taxon>Tracheophyta</taxon>
        <taxon>Spermatophyta</taxon>
        <taxon>Magnoliopsida</taxon>
        <taxon>eudicotyledons</taxon>
        <taxon>Gunneridae</taxon>
        <taxon>Pentapetalae</taxon>
        <taxon>rosids</taxon>
        <taxon>fabids</taxon>
        <taxon>Fabales</taxon>
        <taxon>Fabaceae</taxon>
        <taxon>Papilionoideae</taxon>
        <taxon>50 kb inversion clade</taxon>
        <taxon>dalbergioids sensu lato</taxon>
        <taxon>Dalbergieae</taxon>
        <taxon>Pterocarpus clade</taxon>
        <taxon>Arachis</taxon>
    </lineage>
</organism>
<dbReference type="EMBL" id="SDMP01000004">
    <property type="protein sequence ID" value="RYR63093.1"/>
    <property type="molecule type" value="Genomic_DNA"/>
</dbReference>
<feature type="chain" id="PRO_5019126544" description="Pectinesterase inhibitor domain-containing protein" evidence="4">
    <location>
        <begin position="25"/>
        <end position="213"/>
    </location>
</feature>
<feature type="domain" description="Pectinesterase inhibitor" evidence="5">
    <location>
        <begin position="39"/>
        <end position="183"/>
    </location>
</feature>
<evidence type="ECO:0000259" key="5">
    <source>
        <dbReference type="SMART" id="SM00856"/>
    </source>
</evidence>
<reference evidence="6 7" key="1">
    <citation type="submission" date="2019-01" db="EMBL/GenBank/DDBJ databases">
        <title>Sequencing of cultivated peanut Arachis hypogaea provides insights into genome evolution and oil improvement.</title>
        <authorList>
            <person name="Chen X."/>
        </authorList>
    </citation>
    <scope>NUCLEOTIDE SEQUENCE [LARGE SCALE GENOMIC DNA]</scope>
    <source>
        <strain evidence="7">cv. Fuhuasheng</strain>
        <tissue evidence="6">Leaves</tissue>
    </source>
</reference>
<dbReference type="PANTHER" id="PTHR36710">
    <property type="entry name" value="PECTINESTERASE INHIBITOR-LIKE"/>
    <property type="match status" value="1"/>
</dbReference>
<comment type="caution">
    <text evidence="6">The sequence shown here is derived from an EMBL/GenBank/DDBJ whole genome shotgun (WGS) entry which is preliminary data.</text>
</comment>
<dbReference type="Pfam" id="PF04043">
    <property type="entry name" value="PMEI"/>
    <property type="match status" value="1"/>
</dbReference>
<dbReference type="OrthoDB" id="770764at2759"/>
<dbReference type="SMART" id="SM00856">
    <property type="entry name" value="PMEI"/>
    <property type="match status" value="1"/>
</dbReference>
<dbReference type="InterPro" id="IPR052421">
    <property type="entry name" value="PCW_Enzyme_Inhibitor"/>
</dbReference>
<dbReference type="Gramene" id="arahy.Tifrunner.gnm2.ann2.Ah04g080700.1">
    <property type="protein sequence ID" value="arahy.Tifrunner.gnm2.ann2.Ah04g080700.1-CDS-1"/>
    <property type="gene ID" value="arahy.Tifrunner.gnm2.ann2.Ah04g080700"/>
</dbReference>
<gene>
    <name evidence="6" type="ORF">Ahy_A04g020886</name>
</gene>
<proteinExistence type="inferred from homology"/>
<evidence type="ECO:0000256" key="4">
    <source>
        <dbReference type="SAM" id="SignalP"/>
    </source>
</evidence>
<comment type="similarity">
    <text evidence="3">Belongs to the PMEI family.</text>
</comment>
<dbReference type="InterPro" id="IPR035513">
    <property type="entry name" value="Invertase/methylesterase_inhib"/>
</dbReference>
<accession>A0A445DIS3</accession>
<protein>
    <recommendedName>
        <fullName evidence="5">Pectinesterase inhibitor domain-containing protein</fullName>
    </recommendedName>
</protein>
<keyword evidence="7" id="KW-1185">Reference proteome</keyword>
<sequence>MASFMSRTALFLLLSAVALFAAEAIPASRNFHVVQHRLDLAAEIGKFCQSTQNATLCTKILQPYFEGIHFDQFKALDITLDATSEQAKLTLAAIDSLFFKKGLSKSTKDSLKICKDQYKSILGSIKEAKAMVATKNVIEAKYKVSAVISFYEACSDSFDIGETIPFAAQSEPVFQIGGNCLDILAAMEKALPARPVVMNSPPSPYSNVIGTIS</sequence>
<dbReference type="InterPro" id="IPR006501">
    <property type="entry name" value="Pectinesterase_inhib_dom"/>
</dbReference>
<keyword evidence="1 4" id="KW-0732">Signal</keyword>
<evidence type="ECO:0000313" key="7">
    <source>
        <dbReference type="Proteomes" id="UP000289738"/>
    </source>
</evidence>
<evidence type="ECO:0000313" key="6">
    <source>
        <dbReference type="EMBL" id="RYR63093.1"/>
    </source>
</evidence>